<dbReference type="RefSeq" id="WP_030433142.1">
    <property type="nucleotide sequence ID" value="NZ_JOEF01000036.1"/>
</dbReference>
<accession>A0A1G9R1S4</accession>
<evidence type="ECO:0000256" key="1">
    <source>
        <dbReference type="SAM" id="Phobius"/>
    </source>
</evidence>
<organism evidence="2 3">
    <name type="scientific">Allokutzneria albata</name>
    <name type="common">Kibdelosporangium albatum</name>
    <dbReference type="NCBI Taxonomy" id="211114"/>
    <lineage>
        <taxon>Bacteria</taxon>
        <taxon>Bacillati</taxon>
        <taxon>Actinomycetota</taxon>
        <taxon>Actinomycetes</taxon>
        <taxon>Pseudonocardiales</taxon>
        <taxon>Pseudonocardiaceae</taxon>
        <taxon>Allokutzneria</taxon>
    </lineage>
</organism>
<evidence type="ECO:0000313" key="3">
    <source>
        <dbReference type="Proteomes" id="UP000183376"/>
    </source>
</evidence>
<protein>
    <recommendedName>
        <fullName evidence="4">DUF1360 domain-containing protein</fullName>
    </recommendedName>
</protein>
<dbReference type="OrthoDB" id="4722315at2"/>
<feature type="transmembrane region" description="Helical" evidence="1">
    <location>
        <begin position="105"/>
        <end position="127"/>
    </location>
</feature>
<proteinExistence type="predicted"/>
<keyword evidence="3" id="KW-1185">Reference proteome</keyword>
<dbReference type="STRING" id="211114.SAMN04489726_0154"/>
<reference evidence="2 3" key="1">
    <citation type="submission" date="2016-10" db="EMBL/GenBank/DDBJ databases">
        <authorList>
            <person name="de Groot N.N."/>
        </authorList>
    </citation>
    <scope>NUCLEOTIDE SEQUENCE [LARGE SCALE GENOMIC DNA]</scope>
    <source>
        <strain evidence="2 3">DSM 44149</strain>
    </source>
</reference>
<evidence type="ECO:0000313" key="2">
    <source>
        <dbReference type="EMBL" id="SDM17194.1"/>
    </source>
</evidence>
<name>A0A1G9R1S4_ALLAB</name>
<dbReference type="eggNOG" id="ENOG5031MWT">
    <property type="taxonomic scope" value="Bacteria"/>
</dbReference>
<feature type="transmembrane region" description="Helical" evidence="1">
    <location>
        <begin position="15"/>
        <end position="34"/>
    </location>
</feature>
<dbReference type="AlphaFoldDB" id="A0A1G9R1S4"/>
<dbReference type="InterPro" id="IPR010773">
    <property type="entry name" value="Mycophage_PG1_Gp7"/>
</dbReference>
<evidence type="ECO:0008006" key="4">
    <source>
        <dbReference type="Google" id="ProtNLM"/>
    </source>
</evidence>
<keyword evidence="1" id="KW-0472">Membrane</keyword>
<dbReference type="Pfam" id="PF07098">
    <property type="entry name" value="DUF1360"/>
    <property type="match status" value="1"/>
</dbReference>
<keyword evidence="1" id="KW-1133">Transmembrane helix</keyword>
<dbReference type="EMBL" id="LT629701">
    <property type="protein sequence ID" value="SDM17194.1"/>
    <property type="molecule type" value="Genomic_DNA"/>
</dbReference>
<keyword evidence="1" id="KW-0812">Transmembrane</keyword>
<dbReference type="Proteomes" id="UP000183376">
    <property type="component" value="Chromosome I"/>
</dbReference>
<sequence length="160" mass="17060">MTDDYRGGEDINLRGYASSAAVYAVLAGAVVTVARRSGQGLPERIRWSDLALLGVATHKAARLLSKERVTSFLRAPFTRYQGAAGSAEVREQPRGSGWRRTVGELLTCPFCVGAWAAGGFVAGLVLAPRPTRVAASVLAVLTASDWLQLAWTITDGKARE</sequence>
<gene>
    <name evidence="2" type="ORF">SAMN04489726_0154</name>
</gene>